<accession>A0AAF0CAL4</accession>
<dbReference type="EMBL" id="CP059734">
    <property type="protein sequence ID" value="WDE08682.1"/>
    <property type="molecule type" value="Genomic_DNA"/>
</dbReference>
<gene>
    <name evidence="1" type="ORF">SG34_032750</name>
</gene>
<reference evidence="1 2" key="1">
    <citation type="journal article" date="2015" name="Genome Announc.">
        <title>Draft Genome Sequences of Marine Isolates of Thalassomonas viridans and Thalassomonas actiniarum.</title>
        <authorList>
            <person name="Olonade I."/>
            <person name="van Zyl L.J."/>
            <person name="Trindade M."/>
        </authorList>
    </citation>
    <scope>NUCLEOTIDE SEQUENCE [LARGE SCALE GENOMIC DNA]</scope>
    <source>
        <strain evidence="1 2">XOM25</strain>
    </source>
</reference>
<sequence>MSIDIVSGKTFLSEQQDNGAGVHANQDDVDAFDAAFNKAESIEENGQLTQAETSQLLVDGMIKMSLSGVAELFRKQMLGNPADKL</sequence>
<evidence type="ECO:0000313" key="2">
    <source>
        <dbReference type="Proteomes" id="UP000032352"/>
    </source>
</evidence>
<dbReference type="KEGG" id="tvd:SG34_032750"/>
<dbReference type="RefSeq" id="WP_044838594.1">
    <property type="nucleotide sequence ID" value="NZ_CP059734.1"/>
</dbReference>
<proteinExistence type="predicted"/>
<protein>
    <submittedName>
        <fullName evidence="1">Uncharacterized protein</fullName>
    </submittedName>
</protein>
<reference evidence="1 2" key="2">
    <citation type="journal article" date="2022" name="Mar. Drugs">
        <title>Bioassay-Guided Fractionation Leads to the Detection of Cholic Acid Generated by the Rare Thalassomonas sp.</title>
        <authorList>
            <person name="Pheiffer F."/>
            <person name="Schneider Y.K."/>
            <person name="Hansen E.H."/>
            <person name="Andersen J.H."/>
            <person name="Isaksson J."/>
            <person name="Busche T."/>
            <person name="R C."/>
            <person name="Kalinowski J."/>
            <person name="Zyl L.V."/>
            <person name="Trindade M."/>
        </authorList>
    </citation>
    <scope>NUCLEOTIDE SEQUENCE [LARGE SCALE GENOMIC DNA]</scope>
    <source>
        <strain evidence="1 2">XOM25</strain>
    </source>
</reference>
<evidence type="ECO:0000313" key="1">
    <source>
        <dbReference type="EMBL" id="WDE08682.1"/>
    </source>
</evidence>
<dbReference type="Proteomes" id="UP000032352">
    <property type="component" value="Chromosome pTvir"/>
</dbReference>
<dbReference type="AlphaFoldDB" id="A0AAF0CAL4"/>
<keyword evidence="2" id="KW-1185">Reference proteome</keyword>
<name>A0AAF0CAL4_9GAMM</name>
<organism evidence="1 2">
    <name type="scientific">Thalassomonas viridans</name>
    <dbReference type="NCBI Taxonomy" id="137584"/>
    <lineage>
        <taxon>Bacteria</taxon>
        <taxon>Pseudomonadati</taxon>
        <taxon>Pseudomonadota</taxon>
        <taxon>Gammaproteobacteria</taxon>
        <taxon>Alteromonadales</taxon>
        <taxon>Colwelliaceae</taxon>
        <taxon>Thalassomonas</taxon>
    </lineage>
</organism>